<reference evidence="1 2" key="1">
    <citation type="submission" date="2016-12" db="EMBL/GenBank/DDBJ databases">
        <title>Diversity of luminous bacteria.</title>
        <authorList>
            <person name="Yoshizawa S."/>
            <person name="Kogure K."/>
        </authorList>
    </citation>
    <scope>NUCLEOTIDE SEQUENCE [LARGE SCALE GENOMIC DNA]</scope>
    <source>
        <strain evidence="1 2">SA4-48</strain>
    </source>
</reference>
<gene>
    <name evidence="1" type="ORF">BTO11_08900</name>
</gene>
<dbReference type="RefSeq" id="WP_105052265.1">
    <property type="nucleotide sequence ID" value="NZ_BMYG01000002.1"/>
</dbReference>
<dbReference type="AlphaFoldDB" id="A0A2S7UUY5"/>
<accession>A0A2S7UUY5</accession>
<evidence type="ECO:0000313" key="2">
    <source>
        <dbReference type="Proteomes" id="UP000239007"/>
    </source>
</evidence>
<protein>
    <submittedName>
        <fullName evidence="1">Uncharacterized protein</fullName>
    </submittedName>
</protein>
<name>A0A2S7UUY5_9GAMM</name>
<sequence>MFDKGYQLLVQEGHLTMSSLLGGLNSIRNANIDDVHRGLFYSGLFELATGFERLMKITIFLEHKINNQLKNPTNDQLKSFGHNIQELHSNCIKFAKGHGLKTVSPTSEIQDVILEVLSSFAKGSRYYNLDQLTSGNKNKDPIEQWLSVIQFHIWGLRSDVIKKLETEAIQVANVDNWQQNINGEWITECEFYYLLKATEKSSYHVVWSIVSILKPFYYLLKAQTHKLHKMEDCSSTSIPYMYEFFPFVLASKKAVLRKKNWVWGK</sequence>
<dbReference type="Proteomes" id="UP000239007">
    <property type="component" value="Unassembled WGS sequence"/>
</dbReference>
<dbReference type="EMBL" id="MSCH01000003">
    <property type="protein sequence ID" value="PQJ53767.1"/>
    <property type="molecule type" value="Genomic_DNA"/>
</dbReference>
<evidence type="ECO:0000313" key="1">
    <source>
        <dbReference type="EMBL" id="PQJ53767.1"/>
    </source>
</evidence>
<keyword evidence="2" id="KW-1185">Reference proteome</keyword>
<comment type="caution">
    <text evidence="1">The sequence shown here is derived from an EMBL/GenBank/DDBJ whole genome shotgun (WGS) entry which is preliminary data.</text>
</comment>
<proteinExistence type="predicted"/>
<dbReference type="OrthoDB" id="5918660at2"/>
<organism evidence="1 2">
    <name type="scientific">Psychrosphaera saromensis</name>
    <dbReference type="NCBI Taxonomy" id="716813"/>
    <lineage>
        <taxon>Bacteria</taxon>
        <taxon>Pseudomonadati</taxon>
        <taxon>Pseudomonadota</taxon>
        <taxon>Gammaproteobacteria</taxon>
        <taxon>Alteromonadales</taxon>
        <taxon>Pseudoalteromonadaceae</taxon>
        <taxon>Psychrosphaera</taxon>
    </lineage>
</organism>